<evidence type="ECO:0000313" key="6">
    <source>
        <dbReference type="Proteomes" id="UP000229681"/>
    </source>
</evidence>
<reference evidence="5 6" key="1">
    <citation type="submission" date="2017-11" db="EMBL/GenBank/DDBJ databases">
        <title>Evolution of Phototrophy in the Chloroflexi Phylum Driven by Horizontal Gene Transfer.</title>
        <authorList>
            <person name="Ward L.M."/>
            <person name="Hemp J."/>
            <person name="Shih P.M."/>
            <person name="Mcglynn S.E."/>
            <person name="Fischer W."/>
        </authorList>
    </citation>
    <scope>NUCLEOTIDE SEQUENCE [LARGE SCALE GENOMIC DNA]</scope>
    <source>
        <strain evidence="4">CP1_1M</strain>
        <strain evidence="3">JP3_13</strain>
    </source>
</reference>
<evidence type="ECO:0000313" key="4">
    <source>
        <dbReference type="EMBL" id="PJF42366.1"/>
    </source>
</evidence>
<comment type="caution">
    <text evidence="4">The sequence shown here is derived from an EMBL/GenBank/DDBJ whole genome shotgun (WGS) entry which is preliminary data.</text>
</comment>
<dbReference type="GO" id="GO:0008830">
    <property type="term" value="F:dTDP-4-dehydrorhamnose 3,5-epimerase activity"/>
    <property type="evidence" value="ECO:0007669"/>
    <property type="project" value="InterPro"/>
</dbReference>
<dbReference type="PANTHER" id="PTHR21047:SF2">
    <property type="entry name" value="THYMIDINE DIPHOSPHO-4-KETO-RHAMNOSE 3,5-EPIMERASE"/>
    <property type="match status" value="1"/>
</dbReference>
<keyword evidence="4" id="KW-0946">Virion</keyword>
<evidence type="ECO:0000313" key="3">
    <source>
        <dbReference type="EMBL" id="PJF36227.1"/>
    </source>
</evidence>
<evidence type="ECO:0000256" key="2">
    <source>
        <dbReference type="PIRSR" id="PIRSR600888-3"/>
    </source>
</evidence>
<dbReference type="Proteomes" id="UP000229681">
    <property type="component" value="Unassembled WGS sequence"/>
</dbReference>
<dbReference type="GO" id="GO:0005829">
    <property type="term" value="C:cytosol"/>
    <property type="evidence" value="ECO:0007669"/>
    <property type="project" value="TreeGrafter"/>
</dbReference>
<dbReference type="EMBL" id="PGTM01000070">
    <property type="protein sequence ID" value="PJF36227.1"/>
    <property type="molecule type" value="Genomic_DNA"/>
</dbReference>
<feature type="site" description="Participates in a stacking interaction with the thymidine ring of dTDP-4-oxo-6-deoxyglucose" evidence="2">
    <location>
        <position position="127"/>
    </location>
</feature>
<feature type="active site" description="Proton acceptor" evidence="1">
    <location>
        <position position="53"/>
    </location>
</feature>
<protein>
    <submittedName>
        <fullName evidence="4">Spore coat protein</fullName>
    </submittedName>
</protein>
<dbReference type="PANTHER" id="PTHR21047">
    <property type="entry name" value="DTDP-6-DEOXY-D-GLUCOSE-3,5 EPIMERASE"/>
    <property type="match status" value="1"/>
</dbReference>
<dbReference type="InterPro" id="IPR014710">
    <property type="entry name" value="RmlC-like_jellyroll"/>
</dbReference>
<dbReference type="InterPro" id="IPR011051">
    <property type="entry name" value="RmlC_Cupin_sf"/>
</dbReference>
<accession>A0A2M8PFA5</accession>
<dbReference type="SUPFAM" id="SSF51182">
    <property type="entry name" value="RmlC-like cupins"/>
    <property type="match status" value="1"/>
</dbReference>
<organism evidence="4 5">
    <name type="scientific">Candidatus Thermofonsia Clade 1 bacterium</name>
    <dbReference type="NCBI Taxonomy" id="2364210"/>
    <lineage>
        <taxon>Bacteria</taxon>
        <taxon>Bacillati</taxon>
        <taxon>Chloroflexota</taxon>
        <taxon>Candidatus Thermofontia</taxon>
        <taxon>Candidatus Thermofonsia Clade 1</taxon>
    </lineage>
</organism>
<accession>A0A2M8PXT8</accession>
<keyword evidence="4" id="KW-0167">Capsid protein</keyword>
<dbReference type="Gene3D" id="2.60.120.10">
    <property type="entry name" value="Jelly Rolls"/>
    <property type="match status" value="1"/>
</dbReference>
<dbReference type="GO" id="GO:0019305">
    <property type="term" value="P:dTDP-rhamnose biosynthetic process"/>
    <property type="evidence" value="ECO:0007669"/>
    <property type="project" value="TreeGrafter"/>
</dbReference>
<gene>
    <name evidence="3" type="ORF">CUN49_06555</name>
    <name evidence="4" type="ORF">CUN50_04445</name>
</gene>
<dbReference type="GO" id="GO:0000271">
    <property type="term" value="P:polysaccharide biosynthetic process"/>
    <property type="evidence" value="ECO:0007669"/>
    <property type="project" value="TreeGrafter"/>
</dbReference>
<dbReference type="AlphaFoldDB" id="A0A2M8PXT8"/>
<dbReference type="Proteomes" id="UP000228947">
    <property type="component" value="Unassembled WGS sequence"/>
</dbReference>
<name>A0A2M8PXT8_9CHLR</name>
<dbReference type="Pfam" id="PF00908">
    <property type="entry name" value="dTDP_sugar_isom"/>
    <property type="match status" value="1"/>
</dbReference>
<evidence type="ECO:0000313" key="5">
    <source>
        <dbReference type="Proteomes" id="UP000228947"/>
    </source>
</evidence>
<feature type="active site" description="Proton donor" evidence="1">
    <location>
        <position position="121"/>
    </location>
</feature>
<proteinExistence type="predicted"/>
<dbReference type="EMBL" id="PGTL01000020">
    <property type="protein sequence ID" value="PJF42366.1"/>
    <property type="molecule type" value="Genomic_DNA"/>
</dbReference>
<evidence type="ECO:0000256" key="1">
    <source>
        <dbReference type="PIRSR" id="PIRSR600888-1"/>
    </source>
</evidence>
<sequence length="153" mass="17672">MGKIHDVVVKKLVTHCDDRGYLREILRDDDGLLRQFGQITVTKTYPNVIKAFHWHQHQDDIWYVASGMARVVMYDRRPDSPTYRETMVVYAGEDNPVSILIPCGVAHGYQVLGDQPVLLFYTVTHSYNAAAPDEYRIPFDDPEIGFDWSIKNR</sequence>
<dbReference type="InterPro" id="IPR000888">
    <property type="entry name" value="RmlC-like"/>
</dbReference>